<dbReference type="InterPro" id="IPR008988">
    <property type="entry name" value="Transcriptional_repressor_C"/>
</dbReference>
<dbReference type="SMART" id="SM00899">
    <property type="entry name" value="FeoA"/>
    <property type="match status" value="1"/>
</dbReference>
<keyword evidence="1" id="KW-0408">Iron</keyword>
<name>A0A9D1N598_9FIRM</name>
<sequence>MQHVSPASVRPDEARTLLSLPPGGAAAVARIRLEGPMRGRLMDLGLTGCASVTRLFDAPSGDPRAYLVRGTVIALRNADAAGVELLPGTMQPGDAARRGDGAWD</sequence>
<accession>A0A9D1N598</accession>
<dbReference type="EMBL" id="DVNZ01000225">
    <property type="protein sequence ID" value="HIU94906.1"/>
    <property type="molecule type" value="Genomic_DNA"/>
</dbReference>
<gene>
    <name evidence="4" type="ORF">IAD24_07070</name>
</gene>
<evidence type="ECO:0000256" key="1">
    <source>
        <dbReference type="ARBA" id="ARBA00023004"/>
    </source>
</evidence>
<evidence type="ECO:0000259" key="3">
    <source>
        <dbReference type="SMART" id="SM00899"/>
    </source>
</evidence>
<dbReference type="InterPro" id="IPR038157">
    <property type="entry name" value="FeoA_core_dom"/>
</dbReference>
<feature type="compositionally biased region" description="Basic and acidic residues" evidence="2">
    <location>
        <begin position="95"/>
        <end position="104"/>
    </location>
</feature>
<reference evidence="4" key="1">
    <citation type="submission" date="2020-10" db="EMBL/GenBank/DDBJ databases">
        <authorList>
            <person name="Gilroy R."/>
        </authorList>
    </citation>
    <scope>NUCLEOTIDE SEQUENCE</scope>
    <source>
        <strain evidence="4">ChiGjej2B2-16831</strain>
    </source>
</reference>
<evidence type="ECO:0000313" key="5">
    <source>
        <dbReference type="Proteomes" id="UP000824128"/>
    </source>
</evidence>
<proteinExistence type="predicted"/>
<dbReference type="AlphaFoldDB" id="A0A9D1N598"/>
<dbReference type="SUPFAM" id="SSF50037">
    <property type="entry name" value="C-terminal domain of transcriptional repressors"/>
    <property type="match status" value="1"/>
</dbReference>
<dbReference type="GO" id="GO:0046914">
    <property type="term" value="F:transition metal ion binding"/>
    <property type="evidence" value="ECO:0007669"/>
    <property type="project" value="InterPro"/>
</dbReference>
<protein>
    <submittedName>
        <fullName evidence="4">Ferrous iron transport protein A</fullName>
    </submittedName>
</protein>
<dbReference type="Pfam" id="PF04023">
    <property type="entry name" value="FeoA"/>
    <property type="match status" value="1"/>
</dbReference>
<feature type="domain" description="Ferrous iron transporter FeoA-like" evidence="3">
    <location>
        <begin position="15"/>
        <end position="87"/>
    </location>
</feature>
<comment type="caution">
    <text evidence="4">The sequence shown here is derived from an EMBL/GenBank/DDBJ whole genome shotgun (WGS) entry which is preliminary data.</text>
</comment>
<reference evidence="4" key="2">
    <citation type="journal article" date="2021" name="PeerJ">
        <title>Extensive microbial diversity within the chicken gut microbiome revealed by metagenomics and culture.</title>
        <authorList>
            <person name="Gilroy R."/>
            <person name="Ravi A."/>
            <person name="Getino M."/>
            <person name="Pursley I."/>
            <person name="Horton D.L."/>
            <person name="Alikhan N.F."/>
            <person name="Baker D."/>
            <person name="Gharbi K."/>
            <person name="Hall N."/>
            <person name="Watson M."/>
            <person name="Adriaenssens E.M."/>
            <person name="Foster-Nyarko E."/>
            <person name="Jarju S."/>
            <person name="Secka A."/>
            <person name="Antonio M."/>
            <person name="Oren A."/>
            <person name="Chaudhuri R.R."/>
            <person name="La Ragione R."/>
            <person name="Hildebrand F."/>
            <person name="Pallen M.J."/>
        </authorList>
    </citation>
    <scope>NUCLEOTIDE SEQUENCE</scope>
    <source>
        <strain evidence="4">ChiGjej2B2-16831</strain>
    </source>
</reference>
<evidence type="ECO:0000256" key="2">
    <source>
        <dbReference type="SAM" id="MobiDB-lite"/>
    </source>
</evidence>
<dbReference type="InterPro" id="IPR007167">
    <property type="entry name" value="Fe-transptr_FeoA-like"/>
</dbReference>
<organism evidence="4 5">
    <name type="scientific">Candidatus Aphodomorpha intestinavium</name>
    <dbReference type="NCBI Taxonomy" id="2840672"/>
    <lineage>
        <taxon>Bacteria</taxon>
        <taxon>Bacillati</taxon>
        <taxon>Bacillota</taxon>
        <taxon>Clostridia</taxon>
        <taxon>Eubacteriales</taxon>
        <taxon>Candidatus Aphodomorpha</taxon>
    </lineage>
</organism>
<dbReference type="Gene3D" id="2.30.30.90">
    <property type="match status" value="1"/>
</dbReference>
<dbReference type="Proteomes" id="UP000824128">
    <property type="component" value="Unassembled WGS sequence"/>
</dbReference>
<evidence type="ECO:0000313" key="4">
    <source>
        <dbReference type="EMBL" id="HIU94906.1"/>
    </source>
</evidence>
<feature type="region of interest" description="Disordered" evidence="2">
    <location>
        <begin position="85"/>
        <end position="104"/>
    </location>
</feature>